<accession>A0A5S4UTD6</accession>
<sequence length="186" mass="19668">MRPPFPPVSERDIRIVSAQLGRRARDVVGIPARCVCGAPTVVATRPRLSDGTPFPTFYYLTHPVATAAMSFLEAAQVMVECNELLAADADVRAGYEQAHVDYLADRESIEVVAELAGISAGGMPTRVKCLHALAAHALSAGPGANPIGDLALERSTWTPDVCQCPDYGVDVPDPEDPADDDTGGRA</sequence>
<protein>
    <submittedName>
        <fullName evidence="2">DUF501 domain-containing protein</fullName>
    </submittedName>
</protein>
<gene>
    <name evidence="2" type="ORF">FYC51_13590</name>
</gene>
<keyword evidence="3" id="KW-1185">Reference proteome</keyword>
<feature type="compositionally biased region" description="Acidic residues" evidence="1">
    <location>
        <begin position="172"/>
        <end position="186"/>
    </location>
</feature>
<dbReference type="PANTHER" id="PTHR37163:SF1">
    <property type="entry name" value="DUF501 DOMAIN-CONTAINING PROTEIN"/>
    <property type="match status" value="1"/>
</dbReference>
<dbReference type="AlphaFoldDB" id="A0A5S4UTD6"/>
<feature type="region of interest" description="Disordered" evidence="1">
    <location>
        <begin position="165"/>
        <end position="186"/>
    </location>
</feature>
<dbReference type="Pfam" id="PF04417">
    <property type="entry name" value="DUF501"/>
    <property type="match status" value="1"/>
</dbReference>
<dbReference type="RefSeq" id="WP_148734356.1">
    <property type="nucleotide sequence ID" value="NZ_VSSB01000002.1"/>
</dbReference>
<evidence type="ECO:0000256" key="1">
    <source>
        <dbReference type="SAM" id="MobiDB-lite"/>
    </source>
</evidence>
<dbReference type="EMBL" id="VSSB01000002">
    <property type="protein sequence ID" value="TYL50254.1"/>
    <property type="molecule type" value="Genomic_DNA"/>
</dbReference>
<organism evidence="2 3">
    <name type="scientific">Agromyces mariniharenae</name>
    <dbReference type="NCBI Taxonomy" id="2604423"/>
    <lineage>
        <taxon>Bacteria</taxon>
        <taxon>Bacillati</taxon>
        <taxon>Actinomycetota</taxon>
        <taxon>Actinomycetes</taxon>
        <taxon>Micrococcales</taxon>
        <taxon>Microbacteriaceae</taxon>
        <taxon>Agromyces</taxon>
    </lineage>
</organism>
<evidence type="ECO:0000313" key="3">
    <source>
        <dbReference type="Proteomes" id="UP000325243"/>
    </source>
</evidence>
<proteinExistence type="predicted"/>
<evidence type="ECO:0000313" key="2">
    <source>
        <dbReference type="EMBL" id="TYL50254.1"/>
    </source>
</evidence>
<dbReference type="InterPro" id="IPR007511">
    <property type="entry name" value="DUF501"/>
</dbReference>
<dbReference type="Proteomes" id="UP000325243">
    <property type="component" value="Unassembled WGS sequence"/>
</dbReference>
<name>A0A5S4UTD6_9MICO</name>
<comment type="caution">
    <text evidence="2">The sequence shown here is derived from an EMBL/GenBank/DDBJ whole genome shotgun (WGS) entry which is preliminary data.</text>
</comment>
<dbReference type="PANTHER" id="PTHR37163">
    <property type="entry name" value="CONSERVED PROTEIN"/>
    <property type="match status" value="1"/>
</dbReference>
<reference evidence="2 3" key="1">
    <citation type="submission" date="2019-08" db="EMBL/GenBank/DDBJ databases">
        <authorList>
            <person name="Hu J."/>
        </authorList>
    </citation>
    <scope>NUCLEOTIDE SEQUENCE [LARGE SCALE GENOMIC DNA]</scope>
    <source>
        <strain evidence="2 3">NEAU-184</strain>
    </source>
</reference>